<dbReference type="PANTHER" id="PTHR48475:SF2">
    <property type="entry name" value="RIBONUCLEASE H"/>
    <property type="match status" value="1"/>
</dbReference>
<dbReference type="EMBL" id="JAVXUP010001889">
    <property type="protein sequence ID" value="KAK3007234.1"/>
    <property type="molecule type" value="Genomic_DNA"/>
</dbReference>
<feature type="compositionally biased region" description="Basic and acidic residues" evidence="1">
    <location>
        <begin position="136"/>
        <end position="160"/>
    </location>
</feature>
<feature type="compositionally biased region" description="Polar residues" evidence="1">
    <location>
        <begin position="36"/>
        <end position="49"/>
    </location>
</feature>
<evidence type="ECO:0000313" key="4">
    <source>
        <dbReference type="Proteomes" id="UP001188597"/>
    </source>
</evidence>
<evidence type="ECO:0000259" key="2">
    <source>
        <dbReference type="Pfam" id="PF17919"/>
    </source>
</evidence>
<dbReference type="InterPro" id="IPR041577">
    <property type="entry name" value="RT_RNaseH_2"/>
</dbReference>
<proteinExistence type="predicted"/>
<keyword evidence="4" id="KW-1185">Reference proteome</keyword>
<feature type="region of interest" description="Disordered" evidence="1">
    <location>
        <begin position="17"/>
        <end position="73"/>
    </location>
</feature>
<dbReference type="InterPro" id="IPR043128">
    <property type="entry name" value="Rev_trsase/Diguanyl_cyclase"/>
</dbReference>
<dbReference type="InterPro" id="IPR043502">
    <property type="entry name" value="DNA/RNA_pol_sf"/>
</dbReference>
<organism evidence="3 4">
    <name type="scientific">Escallonia herrerae</name>
    <dbReference type="NCBI Taxonomy" id="1293975"/>
    <lineage>
        <taxon>Eukaryota</taxon>
        <taxon>Viridiplantae</taxon>
        <taxon>Streptophyta</taxon>
        <taxon>Embryophyta</taxon>
        <taxon>Tracheophyta</taxon>
        <taxon>Spermatophyta</taxon>
        <taxon>Magnoliopsida</taxon>
        <taxon>eudicotyledons</taxon>
        <taxon>Gunneridae</taxon>
        <taxon>Pentapetalae</taxon>
        <taxon>asterids</taxon>
        <taxon>campanulids</taxon>
        <taxon>Escalloniales</taxon>
        <taxon>Escalloniaceae</taxon>
        <taxon>Escallonia</taxon>
    </lineage>
</organism>
<feature type="domain" description="Reverse transcriptase/retrotransposon-derived protein RNase H-like" evidence="2">
    <location>
        <begin position="223"/>
        <end position="311"/>
    </location>
</feature>
<feature type="region of interest" description="Disordered" evidence="1">
    <location>
        <begin position="130"/>
        <end position="163"/>
    </location>
</feature>
<name>A0AA88VFD7_9ASTE</name>
<accession>A0AA88VFD7</accession>
<dbReference type="Gene3D" id="3.30.70.270">
    <property type="match status" value="1"/>
</dbReference>
<dbReference type="AlphaFoldDB" id="A0AA88VFD7"/>
<evidence type="ECO:0000313" key="3">
    <source>
        <dbReference type="EMBL" id="KAK3007234.1"/>
    </source>
</evidence>
<gene>
    <name evidence="3" type="ORF">RJ639_015855</name>
</gene>
<sequence>MAIIHAMQQSIERLQATIENPPLRPEPPRAPGISKTPEQTSHNQHATQTDNEESDGERRHPRSRRHEENYSEAYSARNTYANTCDPGVTFAAMAKGVRPGTPLQFSLNKRPPENMSDLLDRVEKYLWAEEDSTSSHQEESHYGQKRQDRPEGKNQDEPKRASAPVRGIAPLTVVIGEAPQQATHTLDFLIVKVKSSYNGILGQTAERCLPFFKALKNIKNFEWTTECQASFDTLKEYLASPPLLSKPVPGEELFLYLAVVEFSVSAVLVREEAARQLPIYYVSKILQGSEQRYPKIEKLAFALLMAARKLRP</sequence>
<dbReference type="SUPFAM" id="SSF56672">
    <property type="entry name" value="DNA/RNA polymerases"/>
    <property type="match status" value="1"/>
</dbReference>
<dbReference type="PANTHER" id="PTHR48475">
    <property type="entry name" value="RIBONUCLEASE H"/>
    <property type="match status" value="1"/>
</dbReference>
<protein>
    <recommendedName>
        <fullName evidence="2">Reverse transcriptase/retrotransposon-derived protein RNase H-like domain-containing protein</fullName>
    </recommendedName>
</protein>
<reference evidence="3" key="1">
    <citation type="submission" date="2022-12" db="EMBL/GenBank/DDBJ databases">
        <title>Draft genome assemblies for two species of Escallonia (Escalloniales).</title>
        <authorList>
            <person name="Chanderbali A."/>
            <person name="Dervinis C."/>
            <person name="Anghel I."/>
            <person name="Soltis D."/>
            <person name="Soltis P."/>
            <person name="Zapata F."/>
        </authorList>
    </citation>
    <scope>NUCLEOTIDE SEQUENCE</scope>
    <source>
        <strain evidence="3">UCBG64.0493</strain>
        <tissue evidence="3">Leaf</tissue>
    </source>
</reference>
<dbReference type="Proteomes" id="UP001188597">
    <property type="component" value="Unassembled WGS sequence"/>
</dbReference>
<comment type="caution">
    <text evidence="3">The sequence shown here is derived from an EMBL/GenBank/DDBJ whole genome shotgun (WGS) entry which is preliminary data.</text>
</comment>
<dbReference type="Pfam" id="PF17919">
    <property type="entry name" value="RT_RNaseH_2"/>
    <property type="match status" value="1"/>
</dbReference>
<evidence type="ECO:0000256" key="1">
    <source>
        <dbReference type="SAM" id="MobiDB-lite"/>
    </source>
</evidence>